<gene>
    <name evidence="1" type="ORF">Q5H94_07625</name>
</gene>
<dbReference type="InterPro" id="IPR001753">
    <property type="entry name" value="Enoyl-CoA_hydra/iso"/>
</dbReference>
<evidence type="ECO:0000313" key="2">
    <source>
        <dbReference type="Proteomes" id="UP001176468"/>
    </source>
</evidence>
<dbReference type="PANTHER" id="PTHR11941">
    <property type="entry name" value="ENOYL-COA HYDRATASE-RELATED"/>
    <property type="match status" value="1"/>
</dbReference>
<dbReference type="PANTHER" id="PTHR11941:SF54">
    <property type="entry name" value="ENOYL-COA HYDRATASE, MITOCHONDRIAL"/>
    <property type="match status" value="1"/>
</dbReference>
<proteinExistence type="predicted"/>
<evidence type="ECO:0000313" key="1">
    <source>
        <dbReference type="EMBL" id="MDO7842191.1"/>
    </source>
</evidence>
<name>A0ABT8ZX97_9SPHN</name>
<dbReference type="CDD" id="cd06558">
    <property type="entry name" value="crotonase-like"/>
    <property type="match status" value="1"/>
</dbReference>
<dbReference type="Pfam" id="PF00378">
    <property type="entry name" value="ECH_1"/>
    <property type="match status" value="1"/>
</dbReference>
<organism evidence="1 2">
    <name type="scientific">Sphingomonas immobilis</name>
    <dbReference type="NCBI Taxonomy" id="3063997"/>
    <lineage>
        <taxon>Bacteria</taxon>
        <taxon>Pseudomonadati</taxon>
        <taxon>Pseudomonadota</taxon>
        <taxon>Alphaproteobacteria</taxon>
        <taxon>Sphingomonadales</taxon>
        <taxon>Sphingomonadaceae</taxon>
        <taxon>Sphingomonas</taxon>
    </lineage>
</organism>
<accession>A0ABT8ZX97</accession>
<dbReference type="Gene3D" id="3.90.226.10">
    <property type="entry name" value="2-enoyl-CoA Hydratase, Chain A, domain 1"/>
    <property type="match status" value="1"/>
</dbReference>
<dbReference type="EMBL" id="JAUQSZ010000004">
    <property type="protein sequence ID" value="MDO7842191.1"/>
    <property type="molecule type" value="Genomic_DNA"/>
</dbReference>
<dbReference type="Proteomes" id="UP001176468">
    <property type="component" value="Unassembled WGS sequence"/>
</dbReference>
<protein>
    <submittedName>
        <fullName evidence="1">Enoyl-CoA hydratase/isomerase family protein</fullName>
    </submittedName>
</protein>
<comment type="caution">
    <text evidence="1">The sequence shown here is derived from an EMBL/GenBank/DDBJ whole genome shotgun (WGS) entry which is preliminary data.</text>
</comment>
<dbReference type="InterPro" id="IPR029045">
    <property type="entry name" value="ClpP/crotonase-like_dom_sf"/>
</dbReference>
<sequence>MTETPPEPLVLRADAEGVATLTLNRPDKRNALNVDVFVALDAHLAALEAETDSVGVVVLRANGPVFSAGADLGKQQRAPKKNFQARTIERLAHLPQPVIAAVHGPCFTGGLELVLGADIILAAESARFADTHAKWGLVPGWGMSQRLPRRVGTFKAREMMFTARQVDGRTAERIGLANLCVADDVFEAELAALAKDIAALSWHSHRGNKRLQIETQDIALAQGLAHESYRGPGIAPDFAERVGSTFGQR</sequence>
<dbReference type="SUPFAM" id="SSF52096">
    <property type="entry name" value="ClpP/crotonase"/>
    <property type="match status" value="1"/>
</dbReference>
<dbReference type="RefSeq" id="WP_304560658.1">
    <property type="nucleotide sequence ID" value="NZ_JAUQSZ010000004.1"/>
</dbReference>
<keyword evidence="2" id="KW-1185">Reference proteome</keyword>
<reference evidence="1" key="1">
    <citation type="submission" date="2023-07" db="EMBL/GenBank/DDBJ databases">
        <authorList>
            <person name="Kim M.K."/>
        </authorList>
    </citation>
    <scope>NUCLEOTIDE SEQUENCE</scope>
    <source>
        <strain evidence="1">CA1-15</strain>
    </source>
</reference>